<organism evidence="3 4">
    <name type="scientific">Nocardioides mesophilus</name>
    <dbReference type="NCBI Taxonomy" id="433659"/>
    <lineage>
        <taxon>Bacteria</taxon>
        <taxon>Bacillati</taxon>
        <taxon>Actinomycetota</taxon>
        <taxon>Actinomycetes</taxon>
        <taxon>Propionibacteriales</taxon>
        <taxon>Nocardioidaceae</taxon>
        <taxon>Nocardioides</taxon>
    </lineage>
</organism>
<evidence type="ECO:0000256" key="1">
    <source>
        <dbReference type="ARBA" id="ARBA00023125"/>
    </source>
</evidence>
<proteinExistence type="predicted"/>
<evidence type="ECO:0000259" key="2">
    <source>
        <dbReference type="Pfam" id="PF14659"/>
    </source>
</evidence>
<dbReference type="RefSeq" id="WP_187580528.1">
    <property type="nucleotide sequence ID" value="NZ_CP060713.1"/>
</dbReference>
<protein>
    <recommendedName>
        <fullName evidence="2">Integrase SAM-like N-terminal domain-containing protein</fullName>
    </recommendedName>
</protein>
<dbReference type="Gene3D" id="1.10.150.130">
    <property type="match status" value="1"/>
</dbReference>
<dbReference type="KEGG" id="nmes:H9L09_10535"/>
<dbReference type="AlphaFoldDB" id="A0A7G9RGG3"/>
<keyword evidence="1" id="KW-0238">DNA-binding</keyword>
<dbReference type="InterPro" id="IPR010998">
    <property type="entry name" value="Integrase_recombinase_N"/>
</dbReference>
<sequence length="118" mass="13559">MADRQRRAKGEGSIYQLSDGRWRGAVDLGWHGGTRRRKQVTRRTKAEVGREVRRLLAAAEAGQLSPDRSPTVQEWMATYLREVAADRVRPSTLHSYEQFAKLHINPWLGKYRLDDPST</sequence>
<dbReference type="InterPro" id="IPR011010">
    <property type="entry name" value="DNA_brk_join_enz"/>
</dbReference>
<dbReference type="GO" id="GO:0015074">
    <property type="term" value="P:DNA integration"/>
    <property type="evidence" value="ECO:0007669"/>
    <property type="project" value="InterPro"/>
</dbReference>
<feature type="domain" description="Integrase SAM-like N-terminal" evidence="2">
    <location>
        <begin position="71"/>
        <end position="115"/>
    </location>
</feature>
<dbReference type="Proteomes" id="UP000515947">
    <property type="component" value="Chromosome"/>
</dbReference>
<dbReference type="SUPFAM" id="SSF56349">
    <property type="entry name" value="DNA breaking-rejoining enzymes"/>
    <property type="match status" value="1"/>
</dbReference>
<evidence type="ECO:0000313" key="4">
    <source>
        <dbReference type="Proteomes" id="UP000515947"/>
    </source>
</evidence>
<name>A0A7G9RGG3_9ACTN</name>
<dbReference type="EMBL" id="CP060713">
    <property type="protein sequence ID" value="QNN54688.1"/>
    <property type="molecule type" value="Genomic_DNA"/>
</dbReference>
<dbReference type="InterPro" id="IPR004107">
    <property type="entry name" value="Integrase_SAM-like_N"/>
</dbReference>
<dbReference type="GO" id="GO:0003677">
    <property type="term" value="F:DNA binding"/>
    <property type="evidence" value="ECO:0007669"/>
    <property type="project" value="UniProtKB-KW"/>
</dbReference>
<dbReference type="Pfam" id="PF14659">
    <property type="entry name" value="Phage_int_SAM_3"/>
    <property type="match status" value="1"/>
</dbReference>
<gene>
    <name evidence="3" type="ORF">H9L09_10535</name>
</gene>
<reference evidence="3 4" key="1">
    <citation type="submission" date="2020-08" db="EMBL/GenBank/DDBJ databases">
        <title>Genome sequence of Nocardioides mesophilus KACC 16243T.</title>
        <authorList>
            <person name="Hyun D.-W."/>
            <person name="Bae J.-W."/>
        </authorList>
    </citation>
    <scope>NUCLEOTIDE SEQUENCE [LARGE SCALE GENOMIC DNA]</scope>
    <source>
        <strain evidence="3 4">KACC 16243</strain>
    </source>
</reference>
<keyword evidence="4" id="KW-1185">Reference proteome</keyword>
<evidence type="ECO:0000313" key="3">
    <source>
        <dbReference type="EMBL" id="QNN54688.1"/>
    </source>
</evidence>
<accession>A0A7G9RGG3</accession>